<dbReference type="PANTHER" id="PTHR33383:SF1">
    <property type="entry name" value="MEMBRANE PROTEIN INSERTION EFFICIENCY FACTOR-RELATED"/>
    <property type="match status" value="1"/>
</dbReference>
<dbReference type="SMART" id="SM01234">
    <property type="entry name" value="Haemolytic"/>
    <property type="match status" value="1"/>
</dbReference>
<sequence length="127" mass="15092">MKLLYLKFIRFYQVFISPFLGQNCRYYPSCSQYALLLFKYDNAFLAFFKSSFRILSCNPLFKGGFQAPFIYKKGLDSKFNSFNAFKQTNFLTKPTIQSPQKVTYFLIKSQTYLLKSQKFYIISIYIN</sequence>
<dbReference type="RefSeq" id="WP_052062581.1">
    <property type="nucleotide sequence ID" value="NZ_JRMP02000015.1"/>
</dbReference>
<gene>
    <name evidence="2" type="primary">yidD</name>
    <name evidence="2" type="ORF">DCO61_07800</name>
</gene>
<dbReference type="InterPro" id="IPR002696">
    <property type="entry name" value="Membr_insert_effic_factor_YidD"/>
</dbReference>
<evidence type="ECO:0000313" key="3">
    <source>
        <dbReference type="Proteomes" id="UP000477070"/>
    </source>
</evidence>
<name>A0A6L7DHV6_9HELI</name>
<evidence type="ECO:0000256" key="1">
    <source>
        <dbReference type="HAMAP-Rule" id="MF_00386"/>
    </source>
</evidence>
<dbReference type="PANTHER" id="PTHR33383">
    <property type="entry name" value="MEMBRANE PROTEIN INSERTION EFFICIENCY FACTOR-RELATED"/>
    <property type="match status" value="1"/>
</dbReference>
<organism evidence="2 3">
    <name type="scientific">Helicobacter saguini</name>
    <dbReference type="NCBI Taxonomy" id="1548018"/>
    <lineage>
        <taxon>Bacteria</taxon>
        <taxon>Pseudomonadati</taxon>
        <taxon>Campylobacterota</taxon>
        <taxon>Epsilonproteobacteria</taxon>
        <taxon>Campylobacterales</taxon>
        <taxon>Helicobacteraceae</taxon>
        <taxon>Helicobacter</taxon>
    </lineage>
</organism>
<evidence type="ECO:0000313" key="2">
    <source>
        <dbReference type="EMBL" id="MWV69906.1"/>
    </source>
</evidence>
<dbReference type="Proteomes" id="UP000477070">
    <property type="component" value="Unassembled WGS sequence"/>
</dbReference>
<dbReference type="EMBL" id="QBIU01000001">
    <property type="protein sequence ID" value="MWV69906.1"/>
    <property type="molecule type" value="Genomic_DNA"/>
</dbReference>
<comment type="caution">
    <text evidence="2">The sequence shown here is derived from an EMBL/GenBank/DDBJ whole genome shotgun (WGS) entry which is preliminary data.</text>
</comment>
<dbReference type="HAMAP" id="MF_00386">
    <property type="entry name" value="UPF0161_YidD"/>
    <property type="match status" value="1"/>
</dbReference>
<dbReference type="NCBIfam" id="TIGR00278">
    <property type="entry name" value="membrane protein insertion efficiency factor YidD"/>
    <property type="match status" value="1"/>
</dbReference>
<dbReference type="GO" id="GO:0005886">
    <property type="term" value="C:plasma membrane"/>
    <property type="evidence" value="ECO:0007669"/>
    <property type="project" value="UniProtKB-SubCell"/>
</dbReference>
<comment type="function">
    <text evidence="1">Could be involved in insertion of integral membrane proteins into the membrane.</text>
</comment>
<dbReference type="Pfam" id="PF01809">
    <property type="entry name" value="YidD"/>
    <property type="match status" value="1"/>
</dbReference>
<keyword evidence="1" id="KW-0472">Membrane</keyword>
<comment type="subcellular location">
    <subcellularLocation>
        <location evidence="1">Cell membrane</location>
        <topology evidence="1">Peripheral membrane protein</topology>
        <orientation evidence="1">Cytoplasmic side</orientation>
    </subcellularLocation>
</comment>
<comment type="similarity">
    <text evidence="1">Belongs to the UPF0161 family.</text>
</comment>
<keyword evidence="1" id="KW-1003">Cell membrane</keyword>
<reference evidence="2 3" key="1">
    <citation type="submission" date="2019-12" db="EMBL/GenBank/DDBJ databases">
        <title>Multi-Generational Helicobacter saguini Isolates.</title>
        <authorList>
            <person name="Mannion A."/>
            <person name="Shen Z."/>
            <person name="Fox J.G."/>
        </authorList>
    </citation>
    <scope>NUCLEOTIDE SEQUENCE [LARGE SCALE GENOMIC DNA]</scope>
    <source>
        <strain evidence="3">16-048 (F4)</strain>
    </source>
</reference>
<dbReference type="AlphaFoldDB" id="A0A6L7DHV6"/>
<protein>
    <recommendedName>
        <fullName evidence="1">Putative membrane protein insertion efficiency factor</fullName>
    </recommendedName>
</protein>
<accession>A0A6L7DHV6</accession>
<proteinExistence type="inferred from homology"/>